<evidence type="ECO:0000313" key="2">
    <source>
        <dbReference type="WBParaSite" id="SPAL_0001471800.1"/>
    </source>
</evidence>
<accession>A0A0N5C9Z2</accession>
<name>A0A0N5C9Z2_STREA</name>
<protein>
    <submittedName>
        <fullName evidence="2">Uncharacterized protein</fullName>
    </submittedName>
</protein>
<dbReference type="WBParaSite" id="SPAL_0001471800.1">
    <property type="protein sequence ID" value="SPAL_0001471800.1"/>
    <property type="gene ID" value="SPAL_0001471800"/>
</dbReference>
<dbReference type="Proteomes" id="UP000046392">
    <property type="component" value="Unplaced"/>
</dbReference>
<reference evidence="2" key="1">
    <citation type="submission" date="2017-02" db="UniProtKB">
        <authorList>
            <consortium name="WormBaseParasite"/>
        </authorList>
    </citation>
    <scope>IDENTIFICATION</scope>
</reference>
<sequence length="157" mass="18547">MSDDFIIPKKGKTFKPTSQVQKNAIECYKKLVDVTEVNENIIRENIEFKKVSNYYVKGKKDKKVVCDKKKKVTNNSNDKIIKVLDDEFDKELEILTQIKKERVQICLQQKKNERIESEIVLESETLTDFSKLLYTPKDVHDLFTEMFYDIHRGISKH</sequence>
<dbReference type="AlphaFoldDB" id="A0A0N5C9Z2"/>
<evidence type="ECO:0000313" key="1">
    <source>
        <dbReference type="Proteomes" id="UP000046392"/>
    </source>
</evidence>
<organism evidence="1 2">
    <name type="scientific">Strongyloides papillosus</name>
    <name type="common">Intestinal threadworm</name>
    <dbReference type="NCBI Taxonomy" id="174720"/>
    <lineage>
        <taxon>Eukaryota</taxon>
        <taxon>Metazoa</taxon>
        <taxon>Ecdysozoa</taxon>
        <taxon>Nematoda</taxon>
        <taxon>Chromadorea</taxon>
        <taxon>Rhabditida</taxon>
        <taxon>Tylenchina</taxon>
        <taxon>Panagrolaimomorpha</taxon>
        <taxon>Strongyloidoidea</taxon>
        <taxon>Strongyloididae</taxon>
        <taxon>Strongyloides</taxon>
    </lineage>
</organism>
<keyword evidence="1" id="KW-1185">Reference proteome</keyword>
<proteinExistence type="predicted"/>